<accession>A0A226E765</accession>
<dbReference type="Pfam" id="PF00023">
    <property type="entry name" value="Ank"/>
    <property type="match status" value="1"/>
</dbReference>
<dbReference type="PANTHER" id="PTHR24171:SF9">
    <property type="entry name" value="ANKYRIN REPEAT DOMAIN-CONTAINING PROTEIN 39"/>
    <property type="match status" value="1"/>
</dbReference>
<sequence>MSSEDESVSERPITPSRRRTNMPLLRSQSRQDEIRLACLKGDLTSLETLIRGNVEKINDLFEDGWTPLMVAVNGANPPVVKFLLLQGADPNRCRTDGFSPLMAALTSSRSRVLVQQCAQLLVDAGADVSCRSEDGLTPLLLAVKDNRVPVVDLLVFHGADLDATDNSGRTASQLAKERNYDQILLTLHKKEVDDPRYLQSHNVDDNRHSLQSETMTPNNKDVPKLITGSDTSDIFRDDGNIVKPKETLVSPPIISIEEGSSDLNVNCNAIDDKNFEPPNPSVQTPISIKDEMEQSVEMVNKDKLLSEMDNDVPQSNDGKCQPSEKSVPSSPALSTPYSSSSNVPSNSETRGHEGSSSMLKFGIAVGVFVSMVGVYYAKFYLQKQ</sequence>
<name>A0A226E765_FOLCA</name>
<feature type="compositionally biased region" description="Low complexity" evidence="4">
    <location>
        <begin position="328"/>
        <end position="347"/>
    </location>
</feature>
<feature type="repeat" description="ANK" evidence="3">
    <location>
        <begin position="96"/>
        <end position="133"/>
    </location>
</feature>
<evidence type="ECO:0000256" key="1">
    <source>
        <dbReference type="ARBA" id="ARBA00022737"/>
    </source>
</evidence>
<organism evidence="6 7">
    <name type="scientific">Folsomia candida</name>
    <name type="common">Springtail</name>
    <dbReference type="NCBI Taxonomy" id="158441"/>
    <lineage>
        <taxon>Eukaryota</taxon>
        <taxon>Metazoa</taxon>
        <taxon>Ecdysozoa</taxon>
        <taxon>Arthropoda</taxon>
        <taxon>Hexapoda</taxon>
        <taxon>Collembola</taxon>
        <taxon>Entomobryomorpha</taxon>
        <taxon>Isotomoidea</taxon>
        <taxon>Isotomidae</taxon>
        <taxon>Proisotominae</taxon>
        <taxon>Folsomia</taxon>
    </lineage>
</organism>
<dbReference type="AlphaFoldDB" id="A0A226E765"/>
<dbReference type="EMBL" id="LNIX01000006">
    <property type="protein sequence ID" value="OXA52436.1"/>
    <property type="molecule type" value="Genomic_DNA"/>
</dbReference>
<keyword evidence="1" id="KW-0677">Repeat</keyword>
<keyword evidence="5" id="KW-0472">Membrane</keyword>
<evidence type="ECO:0000313" key="7">
    <source>
        <dbReference type="Proteomes" id="UP000198287"/>
    </source>
</evidence>
<dbReference type="InterPro" id="IPR002110">
    <property type="entry name" value="Ankyrin_rpt"/>
</dbReference>
<dbReference type="SMART" id="SM00248">
    <property type="entry name" value="ANK"/>
    <property type="match status" value="4"/>
</dbReference>
<gene>
    <name evidence="6" type="ORF">Fcan01_12486</name>
</gene>
<dbReference type="OMA" id="NSETRGH"/>
<feature type="compositionally biased region" description="Polar residues" evidence="4">
    <location>
        <begin position="312"/>
        <end position="327"/>
    </location>
</feature>
<evidence type="ECO:0000256" key="2">
    <source>
        <dbReference type="ARBA" id="ARBA00023043"/>
    </source>
</evidence>
<feature type="region of interest" description="Disordered" evidence="4">
    <location>
        <begin position="308"/>
        <end position="355"/>
    </location>
</feature>
<protein>
    <submittedName>
        <fullName evidence="6">Ankyrin repeat, SAM and basic leucine zipper domain-containing protein 1</fullName>
    </submittedName>
</protein>
<feature type="region of interest" description="Disordered" evidence="4">
    <location>
        <begin position="1"/>
        <end position="22"/>
    </location>
</feature>
<feature type="region of interest" description="Disordered" evidence="4">
    <location>
        <begin position="269"/>
        <end position="289"/>
    </location>
</feature>
<keyword evidence="5" id="KW-1133">Transmembrane helix</keyword>
<keyword evidence="2 3" id="KW-0040">ANK repeat</keyword>
<feature type="repeat" description="ANK" evidence="3">
    <location>
        <begin position="134"/>
        <end position="166"/>
    </location>
</feature>
<dbReference type="OrthoDB" id="19174at2759"/>
<keyword evidence="5" id="KW-0812">Transmembrane</keyword>
<dbReference type="STRING" id="158441.A0A226E765"/>
<dbReference type="Proteomes" id="UP000198287">
    <property type="component" value="Unassembled WGS sequence"/>
</dbReference>
<dbReference type="PROSITE" id="PS50297">
    <property type="entry name" value="ANK_REP_REGION"/>
    <property type="match status" value="2"/>
</dbReference>
<comment type="caution">
    <text evidence="6">The sequence shown here is derived from an EMBL/GenBank/DDBJ whole genome shotgun (WGS) entry which is preliminary data.</text>
</comment>
<dbReference type="Pfam" id="PF12796">
    <property type="entry name" value="Ank_2"/>
    <property type="match status" value="1"/>
</dbReference>
<evidence type="ECO:0000256" key="3">
    <source>
        <dbReference type="PROSITE-ProRule" id="PRU00023"/>
    </source>
</evidence>
<dbReference type="SUPFAM" id="SSF48403">
    <property type="entry name" value="Ankyrin repeat"/>
    <property type="match status" value="1"/>
</dbReference>
<evidence type="ECO:0000313" key="6">
    <source>
        <dbReference type="EMBL" id="OXA52436.1"/>
    </source>
</evidence>
<feature type="transmembrane region" description="Helical" evidence="5">
    <location>
        <begin position="358"/>
        <end position="377"/>
    </location>
</feature>
<dbReference type="InterPro" id="IPR036770">
    <property type="entry name" value="Ankyrin_rpt-contain_sf"/>
</dbReference>
<reference evidence="6 7" key="1">
    <citation type="submission" date="2015-12" db="EMBL/GenBank/DDBJ databases">
        <title>The genome of Folsomia candida.</title>
        <authorList>
            <person name="Faddeeva A."/>
            <person name="Derks M.F."/>
            <person name="Anvar Y."/>
            <person name="Smit S."/>
            <person name="Van Straalen N."/>
            <person name="Roelofs D."/>
        </authorList>
    </citation>
    <scope>NUCLEOTIDE SEQUENCE [LARGE SCALE GENOMIC DNA]</scope>
    <source>
        <strain evidence="6 7">VU population</strain>
        <tissue evidence="6">Whole body</tissue>
    </source>
</reference>
<feature type="repeat" description="ANK" evidence="3">
    <location>
        <begin position="63"/>
        <end position="95"/>
    </location>
</feature>
<dbReference type="PROSITE" id="PS50088">
    <property type="entry name" value="ANK_REPEAT"/>
    <property type="match status" value="3"/>
</dbReference>
<keyword evidence="7" id="KW-1185">Reference proteome</keyword>
<evidence type="ECO:0000256" key="4">
    <source>
        <dbReference type="SAM" id="MobiDB-lite"/>
    </source>
</evidence>
<feature type="region of interest" description="Disordered" evidence="4">
    <location>
        <begin position="206"/>
        <end position="230"/>
    </location>
</feature>
<evidence type="ECO:0000256" key="5">
    <source>
        <dbReference type="SAM" id="Phobius"/>
    </source>
</evidence>
<proteinExistence type="predicted"/>
<dbReference type="PANTHER" id="PTHR24171">
    <property type="entry name" value="ANKYRIN REPEAT DOMAIN-CONTAINING PROTEIN 39-RELATED"/>
    <property type="match status" value="1"/>
</dbReference>
<dbReference type="Gene3D" id="1.25.40.20">
    <property type="entry name" value="Ankyrin repeat-containing domain"/>
    <property type="match status" value="1"/>
</dbReference>